<dbReference type="Proteomes" id="UP001139157">
    <property type="component" value="Unassembled WGS sequence"/>
</dbReference>
<dbReference type="AlphaFoldDB" id="A0A9X2IU79"/>
<feature type="region of interest" description="Disordered" evidence="1">
    <location>
        <begin position="44"/>
        <end position="67"/>
    </location>
</feature>
<evidence type="ECO:0000313" key="3">
    <source>
        <dbReference type="Proteomes" id="UP001139157"/>
    </source>
</evidence>
<keyword evidence="3" id="KW-1185">Reference proteome</keyword>
<feature type="region of interest" description="Disordered" evidence="1">
    <location>
        <begin position="1"/>
        <end position="28"/>
    </location>
</feature>
<comment type="caution">
    <text evidence="2">The sequence shown here is derived from an EMBL/GenBank/DDBJ whole genome shotgun (WGS) entry which is preliminary data.</text>
</comment>
<dbReference type="RefSeq" id="WP_251909443.1">
    <property type="nucleotide sequence ID" value="NZ_JAMRXG010000001.1"/>
</dbReference>
<dbReference type="EMBL" id="JAMRXG010000001">
    <property type="protein sequence ID" value="MCM6772597.1"/>
    <property type="molecule type" value="Genomic_DNA"/>
</dbReference>
<evidence type="ECO:0000313" key="2">
    <source>
        <dbReference type="EMBL" id="MCM6772597.1"/>
    </source>
</evidence>
<gene>
    <name evidence="2" type="ORF">NDR86_03800</name>
</gene>
<protein>
    <submittedName>
        <fullName evidence="2">Uncharacterized protein</fullName>
    </submittedName>
</protein>
<proteinExistence type="predicted"/>
<accession>A0A9X2IU79</accession>
<organism evidence="2 3">
    <name type="scientific">Nocardia pulmonis</name>
    <dbReference type="NCBI Taxonomy" id="2951408"/>
    <lineage>
        <taxon>Bacteria</taxon>
        <taxon>Bacillati</taxon>
        <taxon>Actinomycetota</taxon>
        <taxon>Actinomycetes</taxon>
        <taxon>Mycobacteriales</taxon>
        <taxon>Nocardiaceae</taxon>
        <taxon>Nocardia</taxon>
    </lineage>
</organism>
<sequence length="67" mass="7048">MAEQGATHHDSNGRGSDDSFGFGIPAKTYPSDLRTTVIVVVPAGRDRESNGGGSVMNMPSVTEAVRR</sequence>
<evidence type="ECO:0000256" key="1">
    <source>
        <dbReference type="SAM" id="MobiDB-lite"/>
    </source>
</evidence>
<name>A0A9X2IU79_9NOCA</name>
<reference evidence="2" key="1">
    <citation type="submission" date="2022-06" db="EMBL/GenBank/DDBJ databases">
        <title>Novel species in genus nocardia.</title>
        <authorList>
            <person name="Li F."/>
        </authorList>
    </citation>
    <scope>NUCLEOTIDE SEQUENCE</scope>
    <source>
        <strain evidence="2">CDC141</strain>
    </source>
</reference>
<feature type="compositionally biased region" description="Basic and acidic residues" evidence="1">
    <location>
        <begin position="1"/>
        <end position="17"/>
    </location>
</feature>